<dbReference type="OrthoDB" id="10069720at2759"/>
<keyword evidence="1" id="KW-0175">Coiled coil</keyword>
<dbReference type="PANTHER" id="PTHR34529">
    <property type="entry name" value="AP-1 COMPLEX-ASSOCIATED REGULATORY PROTEIN"/>
    <property type="match status" value="1"/>
</dbReference>
<feature type="region of interest" description="Disordered" evidence="2">
    <location>
        <begin position="28"/>
        <end position="60"/>
    </location>
</feature>
<gene>
    <name evidence="3" type="ORF">EB796_024490</name>
</gene>
<protein>
    <submittedName>
        <fullName evidence="3">AP1AR</fullName>
    </submittedName>
</protein>
<evidence type="ECO:0000313" key="4">
    <source>
        <dbReference type="Proteomes" id="UP000593567"/>
    </source>
</evidence>
<dbReference type="Pfam" id="PF15745">
    <property type="entry name" value="AP1AR"/>
    <property type="match status" value="1"/>
</dbReference>
<dbReference type="Proteomes" id="UP000593567">
    <property type="component" value="Unassembled WGS sequence"/>
</dbReference>
<evidence type="ECO:0000256" key="1">
    <source>
        <dbReference type="SAM" id="Coils"/>
    </source>
</evidence>
<feature type="compositionally biased region" description="Polar residues" evidence="2">
    <location>
        <begin position="114"/>
        <end position="144"/>
    </location>
</feature>
<name>A0A7J7IVG5_BUGNE</name>
<dbReference type="AlphaFoldDB" id="A0A7J7IVG5"/>
<feature type="region of interest" description="Disordered" evidence="2">
    <location>
        <begin position="164"/>
        <end position="188"/>
    </location>
</feature>
<evidence type="ECO:0000256" key="2">
    <source>
        <dbReference type="SAM" id="MobiDB-lite"/>
    </source>
</evidence>
<sequence length="188" mass="20805">MGNCCGRCLNIFYKRRVLRQYTALDGSRAPDQGESLFDEDDGDGFIGSGHAGNSSSSPAAITENEKLLLQSKNYAAIISSQRAFDEQIDRQLAEQEEKLKREEEELLKLRLARSQQKSGSTTNKVPTNTESEVPWTGNTESSEWNVAGGEDDFDMFLDSIASRDKSQTVTSADDEINEEDFVSAFSPS</sequence>
<dbReference type="GO" id="GO:0048203">
    <property type="term" value="P:vesicle targeting, trans-Golgi to endosome"/>
    <property type="evidence" value="ECO:0007669"/>
    <property type="project" value="InterPro"/>
</dbReference>
<comment type="caution">
    <text evidence="3">The sequence shown here is derived from an EMBL/GenBank/DDBJ whole genome shotgun (WGS) entry which is preliminary data.</text>
</comment>
<feature type="region of interest" description="Disordered" evidence="2">
    <location>
        <begin position="112"/>
        <end position="148"/>
    </location>
</feature>
<proteinExistence type="predicted"/>
<organism evidence="3 4">
    <name type="scientific">Bugula neritina</name>
    <name type="common">Brown bryozoan</name>
    <name type="synonym">Sertularia neritina</name>
    <dbReference type="NCBI Taxonomy" id="10212"/>
    <lineage>
        <taxon>Eukaryota</taxon>
        <taxon>Metazoa</taxon>
        <taxon>Spiralia</taxon>
        <taxon>Lophotrochozoa</taxon>
        <taxon>Bryozoa</taxon>
        <taxon>Gymnolaemata</taxon>
        <taxon>Cheilostomatida</taxon>
        <taxon>Flustrina</taxon>
        <taxon>Buguloidea</taxon>
        <taxon>Bugulidae</taxon>
        <taxon>Bugula</taxon>
    </lineage>
</organism>
<dbReference type="GO" id="GO:1900025">
    <property type="term" value="P:negative regulation of substrate adhesion-dependent cell spreading"/>
    <property type="evidence" value="ECO:0007669"/>
    <property type="project" value="InterPro"/>
</dbReference>
<dbReference type="InterPro" id="IPR031483">
    <property type="entry name" value="AP1AR"/>
</dbReference>
<feature type="compositionally biased region" description="Acidic residues" evidence="2">
    <location>
        <begin position="172"/>
        <end position="181"/>
    </location>
</feature>
<reference evidence="3" key="1">
    <citation type="submission" date="2020-06" db="EMBL/GenBank/DDBJ databases">
        <title>Draft genome of Bugula neritina, a colonial animal packing powerful symbionts and potential medicines.</title>
        <authorList>
            <person name="Rayko M."/>
        </authorList>
    </citation>
    <scope>NUCLEOTIDE SEQUENCE [LARGE SCALE GENOMIC DNA]</scope>
    <source>
        <strain evidence="3">Kwan_BN1</strain>
    </source>
</reference>
<dbReference type="GO" id="GO:2000146">
    <property type="term" value="P:negative regulation of cell motility"/>
    <property type="evidence" value="ECO:0007669"/>
    <property type="project" value="InterPro"/>
</dbReference>
<evidence type="ECO:0000313" key="3">
    <source>
        <dbReference type="EMBL" id="KAF6017198.1"/>
    </source>
</evidence>
<keyword evidence="4" id="KW-1185">Reference proteome</keyword>
<accession>A0A7J7IVG5</accession>
<dbReference type="EMBL" id="VXIV02003424">
    <property type="protein sequence ID" value="KAF6017198.1"/>
    <property type="molecule type" value="Genomic_DNA"/>
</dbReference>
<feature type="coiled-coil region" evidence="1">
    <location>
        <begin position="85"/>
        <end position="112"/>
    </location>
</feature>
<dbReference type="GO" id="GO:0005829">
    <property type="term" value="C:cytosol"/>
    <property type="evidence" value="ECO:0007669"/>
    <property type="project" value="GOC"/>
</dbReference>
<dbReference type="PANTHER" id="PTHR34529:SF1">
    <property type="entry name" value="AP-1 COMPLEX-ASSOCIATED REGULATORY PROTEIN"/>
    <property type="match status" value="1"/>
</dbReference>
<dbReference type="GO" id="GO:0035650">
    <property type="term" value="F:AP-1 adaptor complex binding"/>
    <property type="evidence" value="ECO:0007669"/>
    <property type="project" value="InterPro"/>
</dbReference>
<dbReference type="GO" id="GO:0034315">
    <property type="term" value="P:regulation of Arp2/3 complex-mediated actin nucleation"/>
    <property type="evidence" value="ECO:0007669"/>
    <property type="project" value="InterPro"/>
</dbReference>